<gene>
    <name evidence="4" type="ORF">AbraCBS73388_008733</name>
</gene>
<comment type="caution">
    <text evidence="4">The sequence shown here is derived from an EMBL/GenBank/DDBJ whole genome shotgun (WGS) entry which is preliminary data.</text>
</comment>
<dbReference type="AlphaFoldDB" id="A0A9W5YUZ9"/>
<proteinExistence type="inferred from homology"/>
<evidence type="ECO:0000256" key="2">
    <source>
        <dbReference type="SAM" id="Phobius"/>
    </source>
</evidence>
<evidence type="ECO:0000313" key="5">
    <source>
        <dbReference type="Proteomes" id="UP001143548"/>
    </source>
</evidence>
<protein>
    <recommendedName>
        <fullName evidence="3">Saccharopine dehydrogenase NADP binding domain-containing protein</fullName>
    </recommendedName>
</protein>
<dbReference type="InterPro" id="IPR005097">
    <property type="entry name" value="Sacchrp_dh_NADP-bd"/>
</dbReference>
<dbReference type="SUPFAM" id="SSF51735">
    <property type="entry name" value="NAD(P)-binding Rossmann-fold domains"/>
    <property type="match status" value="1"/>
</dbReference>
<feature type="transmembrane region" description="Helical" evidence="2">
    <location>
        <begin position="307"/>
        <end position="327"/>
    </location>
</feature>
<sequence length="447" mass="49609">MKYFNGLISLLLAYIPGILWNLQQNREEMNRPYDMIVYGATGYVGSLVVQYLWTHSPPALRWAVAGRNEQKLTTLVESLVRSQSQRKLPHIMVVTNSDEDLRYMASQTRLVVNTVGPFCKLGTPVVAACIEHSTAYVDSTGEPVWTQQLAAQWHDKAMANKAIIIPHCAVEATPPDLMTLLLSRRLRRPLGPMLFAIHHSWTGHSGGAIESILAGLEAYSLRQMLAATAPLASCIPDAGPHQPHPTAPKLLPVQRNRFLGGLTFNPSAVADQLVVMRTWSLLQRYGDRTEQYGDRFSYHGYTAATGWLHAWSSFLVMSIALVCIVLFPPLRWLLRWLAPRPGTGPQLKPGEKHFVEWKATVAAADGSEESRVLGVMRMETDVYSVCAILVSEAGLTLLQVLEEKEEGDSLVKKLGGGILTPASLGIRYVQRLEKAGLQWKVIDIKEK</sequence>
<keyword evidence="2" id="KW-0472">Membrane</keyword>
<dbReference type="PANTHER" id="PTHR12286:SF5">
    <property type="entry name" value="SACCHAROPINE DEHYDROGENASE-LIKE OXIDOREDUCTASE"/>
    <property type="match status" value="1"/>
</dbReference>
<accession>A0A9W5YUZ9</accession>
<dbReference type="InterPro" id="IPR036291">
    <property type="entry name" value="NAD(P)-bd_dom_sf"/>
</dbReference>
<organism evidence="4 5">
    <name type="scientific">Aspergillus brasiliensis</name>
    <dbReference type="NCBI Taxonomy" id="319629"/>
    <lineage>
        <taxon>Eukaryota</taxon>
        <taxon>Fungi</taxon>
        <taxon>Dikarya</taxon>
        <taxon>Ascomycota</taxon>
        <taxon>Pezizomycotina</taxon>
        <taxon>Eurotiomycetes</taxon>
        <taxon>Eurotiomycetidae</taxon>
        <taxon>Eurotiales</taxon>
        <taxon>Aspergillaceae</taxon>
        <taxon>Aspergillus</taxon>
        <taxon>Aspergillus subgen. Circumdati</taxon>
    </lineage>
</organism>
<dbReference type="GO" id="GO:0005886">
    <property type="term" value="C:plasma membrane"/>
    <property type="evidence" value="ECO:0007669"/>
    <property type="project" value="TreeGrafter"/>
</dbReference>
<dbReference type="PANTHER" id="PTHR12286">
    <property type="entry name" value="SACCHAROPINE DEHYDROGENASE-LIKE OXIDOREDUCTASE"/>
    <property type="match status" value="1"/>
</dbReference>
<reference evidence="4" key="1">
    <citation type="submission" date="2022-07" db="EMBL/GenBank/DDBJ databases">
        <title>Taxonomy of Aspergillus series Nigri: significant species reduction supported by multi-species coalescent approaches.</title>
        <authorList>
            <person name="Bian C."/>
            <person name="Kusuya Y."/>
            <person name="Sklenar F."/>
            <person name="D'hooge E."/>
            <person name="Yaguchi T."/>
            <person name="Takahashi H."/>
            <person name="Hubka V."/>
        </authorList>
    </citation>
    <scope>NUCLEOTIDE SEQUENCE</scope>
    <source>
        <strain evidence="4">CBS 733.88</strain>
    </source>
</reference>
<evidence type="ECO:0000256" key="1">
    <source>
        <dbReference type="ARBA" id="ARBA00038048"/>
    </source>
</evidence>
<dbReference type="Proteomes" id="UP001143548">
    <property type="component" value="Unassembled WGS sequence"/>
</dbReference>
<dbReference type="EMBL" id="BROQ01000053">
    <property type="protein sequence ID" value="GKZ22572.1"/>
    <property type="molecule type" value="Genomic_DNA"/>
</dbReference>
<dbReference type="GO" id="GO:0005739">
    <property type="term" value="C:mitochondrion"/>
    <property type="evidence" value="ECO:0007669"/>
    <property type="project" value="TreeGrafter"/>
</dbReference>
<feature type="transmembrane region" description="Helical" evidence="2">
    <location>
        <begin position="35"/>
        <end position="53"/>
    </location>
</feature>
<dbReference type="InterPro" id="IPR051276">
    <property type="entry name" value="Saccharopine_DH-like_oxidrdct"/>
</dbReference>
<dbReference type="GO" id="GO:0005811">
    <property type="term" value="C:lipid droplet"/>
    <property type="evidence" value="ECO:0007669"/>
    <property type="project" value="TreeGrafter"/>
</dbReference>
<dbReference type="Pfam" id="PF03435">
    <property type="entry name" value="Sacchrp_dh_NADP"/>
    <property type="match status" value="1"/>
</dbReference>
<keyword evidence="2" id="KW-1133">Transmembrane helix</keyword>
<feature type="transmembrane region" description="Helical" evidence="2">
    <location>
        <begin position="6"/>
        <end position="23"/>
    </location>
</feature>
<name>A0A9W5YUZ9_9EURO</name>
<dbReference type="GO" id="GO:0009247">
    <property type="term" value="P:glycolipid biosynthetic process"/>
    <property type="evidence" value="ECO:0007669"/>
    <property type="project" value="TreeGrafter"/>
</dbReference>
<keyword evidence="2" id="KW-0812">Transmembrane</keyword>
<dbReference type="Gene3D" id="3.40.50.720">
    <property type="entry name" value="NAD(P)-binding Rossmann-like Domain"/>
    <property type="match status" value="1"/>
</dbReference>
<feature type="domain" description="Saccharopine dehydrogenase NADP binding" evidence="3">
    <location>
        <begin position="36"/>
        <end position="156"/>
    </location>
</feature>
<evidence type="ECO:0000313" key="4">
    <source>
        <dbReference type="EMBL" id="GKZ22572.1"/>
    </source>
</evidence>
<comment type="similarity">
    <text evidence="1">Belongs to the saccharopine dehydrogenase family.</text>
</comment>
<evidence type="ECO:0000259" key="3">
    <source>
        <dbReference type="Pfam" id="PF03435"/>
    </source>
</evidence>